<feature type="domain" description="RING-type" evidence="6">
    <location>
        <begin position="105"/>
        <end position="148"/>
    </location>
</feature>
<dbReference type="CDD" id="cd16454">
    <property type="entry name" value="RING-H2_PA-TM-RING"/>
    <property type="match status" value="1"/>
</dbReference>
<proteinExistence type="predicted"/>
<evidence type="ECO:0000313" key="8">
    <source>
        <dbReference type="Proteomes" id="UP001341281"/>
    </source>
</evidence>
<reference evidence="7 8" key="1">
    <citation type="submission" date="2024-02" db="EMBL/GenBank/DDBJ databases">
        <title>High-quality chromosome-scale genome assembly of Pensacola bahiagrass (Paspalum notatum Flugge var. saurae).</title>
        <authorList>
            <person name="Vega J.M."/>
            <person name="Podio M."/>
            <person name="Orjuela J."/>
            <person name="Siena L.A."/>
            <person name="Pessino S.C."/>
            <person name="Combes M.C."/>
            <person name="Mariac C."/>
            <person name="Albertini E."/>
            <person name="Pupilli F."/>
            <person name="Ortiz J.P.A."/>
            <person name="Leblanc O."/>
        </authorList>
    </citation>
    <scope>NUCLEOTIDE SEQUENCE [LARGE SCALE GENOMIC DNA]</scope>
    <source>
        <strain evidence="7">R1</strain>
        <tissue evidence="7">Leaf</tissue>
    </source>
</reference>
<keyword evidence="2 4" id="KW-0863">Zinc-finger</keyword>
<dbReference type="GO" id="GO:0008270">
    <property type="term" value="F:zinc ion binding"/>
    <property type="evidence" value="ECO:0007669"/>
    <property type="project" value="UniProtKB-KW"/>
</dbReference>
<dbReference type="PANTHER" id="PTHR45931">
    <property type="entry name" value="SI:CH211-59O9.10"/>
    <property type="match status" value="1"/>
</dbReference>
<dbReference type="SMART" id="SM00184">
    <property type="entry name" value="RING"/>
    <property type="match status" value="1"/>
</dbReference>
<dbReference type="SUPFAM" id="SSF57850">
    <property type="entry name" value="RING/U-box"/>
    <property type="match status" value="1"/>
</dbReference>
<keyword evidence="3" id="KW-0862">Zinc</keyword>
<keyword evidence="8" id="KW-1185">Reference proteome</keyword>
<protein>
    <recommendedName>
        <fullName evidence="6">RING-type domain-containing protein</fullName>
    </recommendedName>
</protein>
<evidence type="ECO:0000313" key="7">
    <source>
        <dbReference type="EMBL" id="WVZ54491.1"/>
    </source>
</evidence>
<dbReference type="InterPro" id="IPR013083">
    <property type="entry name" value="Znf_RING/FYVE/PHD"/>
</dbReference>
<accession>A0AAQ3PQH6</accession>
<feature type="compositionally biased region" description="Low complexity" evidence="5">
    <location>
        <begin position="155"/>
        <end position="164"/>
    </location>
</feature>
<feature type="compositionally biased region" description="Acidic residues" evidence="5">
    <location>
        <begin position="165"/>
        <end position="188"/>
    </location>
</feature>
<evidence type="ECO:0000256" key="1">
    <source>
        <dbReference type="ARBA" id="ARBA00022723"/>
    </source>
</evidence>
<dbReference type="AlphaFoldDB" id="A0AAQ3PQH6"/>
<evidence type="ECO:0000256" key="3">
    <source>
        <dbReference type="ARBA" id="ARBA00022833"/>
    </source>
</evidence>
<dbReference type="EMBL" id="CP144745">
    <property type="protein sequence ID" value="WVZ54491.1"/>
    <property type="molecule type" value="Genomic_DNA"/>
</dbReference>
<feature type="compositionally biased region" description="Basic and acidic residues" evidence="5">
    <location>
        <begin position="189"/>
        <end position="199"/>
    </location>
</feature>
<name>A0AAQ3PQH6_PASNO</name>
<dbReference type="GO" id="GO:0061630">
    <property type="term" value="F:ubiquitin protein ligase activity"/>
    <property type="evidence" value="ECO:0007669"/>
    <property type="project" value="TreeGrafter"/>
</dbReference>
<dbReference type="GO" id="GO:0005634">
    <property type="term" value="C:nucleus"/>
    <property type="evidence" value="ECO:0007669"/>
    <property type="project" value="TreeGrafter"/>
</dbReference>
<dbReference type="PROSITE" id="PS50089">
    <property type="entry name" value="ZF_RING_2"/>
    <property type="match status" value="1"/>
</dbReference>
<dbReference type="InterPro" id="IPR001841">
    <property type="entry name" value="Znf_RING"/>
</dbReference>
<evidence type="ECO:0000256" key="4">
    <source>
        <dbReference type="PROSITE-ProRule" id="PRU00175"/>
    </source>
</evidence>
<evidence type="ECO:0000256" key="2">
    <source>
        <dbReference type="ARBA" id="ARBA00022771"/>
    </source>
</evidence>
<dbReference type="InterPro" id="IPR051834">
    <property type="entry name" value="RING_finger_E3_ligase"/>
</dbReference>
<evidence type="ECO:0000259" key="6">
    <source>
        <dbReference type="PROSITE" id="PS50089"/>
    </source>
</evidence>
<evidence type="ECO:0000256" key="5">
    <source>
        <dbReference type="SAM" id="MobiDB-lite"/>
    </source>
</evidence>
<dbReference type="PANTHER" id="PTHR45931:SF23">
    <property type="entry name" value="OS12G0134500 PROTEIN"/>
    <property type="match status" value="1"/>
</dbReference>
<dbReference type="GO" id="GO:0006511">
    <property type="term" value="P:ubiquitin-dependent protein catabolic process"/>
    <property type="evidence" value="ECO:0007669"/>
    <property type="project" value="TreeGrafter"/>
</dbReference>
<feature type="region of interest" description="Disordered" evidence="5">
    <location>
        <begin position="152"/>
        <end position="206"/>
    </location>
</feature>
<dbReference type="Proteomes" id="UP001341281">
    <property type="component" value="Chromosome 01"/>
</dbReference>
<gene>
    <name evidence="7" type="ORF">U9M48_005278</name>
</gene>
<sequence length="206" mass="23230">MDAPPPAVSYSVAVVGGFRYRRVVNCRELVFEGETYVVETTSYEELSSEDHIQRMQALERADSDRGSRPERRRGFKRARLAASDDEAIRGLRQASAGDAGVPGDCAVCLQDFGAEDTIRAMPCSQSHAFHQDCILGWLRVNSVCPLCRHALPTPQQQQQQQEDQGYYEDEDDGDDSDEDDYEQEEDGDDRNYQEERESVPEPEETG</sequence>
<dbReference type="Pfam" id="PF13639">
    <property type="entry name" value="zf-RING_2"/>
    <property type="match status" value="1"/>
</dbReference>
<dbReference type="Gene3D" id="3.30.40.10">
    <property type="entry name" value="Zinc/RING finger domain, C3HC4 (zinc finger)"/>
    <property type="match status" value="1"/>
</dbReference>
<organism evidence="7 8">
    <name type="scientific">Paspalum notatum var. saurae</name>
    <dbReference type="NCBI Taxonomy" id="547442"/>
    <lineage>
        <taxon>Eukaryota</taxon>
        <taxon>Viridiplantae</taxon>
        <taxon>Streptophyta</taxon>
        <taxon>Embryophyta</taxon>
        <taxon>Tracheophyta</taxon>
        <taxon>Spermatophyta</taxon>
        <taxon>Magnoliopsida</taxon>
        <taxon>Liliopsida</taxon>
        <taxon>Poales</taxon>
        <taxon>Poaceae</taxon>
        <taxon>PACMAD clade</taxon>
        <taxon>Panicoideae</taxon>
        <taxon>Andropogonodae</taxon>
        <taxon>Paspaleae</taxon>
        <taxon>Paspalinae</taxon>
        <taxon>Paspalum</taxon>
    </lineage>
</organism>
<keyword evidence="1" id="KW-0479">Metal-binding</keyword>